<dbReference type="OrthoDB" id="408743at2759"/>
<evidence type="ECO:0000256" key="8">
    <source>
        <dbReference type="ARBA" id="ARBA00022964"/>
    </source>
</evidence>
<dbReference type="InterPro" id="IPR042098">
    <property type="entry name" value="TauD-like_sf"/>
</dbReference>
<dbReference type="Gene3D" id="3.30.2020.30">
    <property type="match status" value="1"/>
</dbReference>
<evidence type="ECO:0000256" key="13">
    <source>
        <dbReference type="ARBA" id="ARBA00032283"/>
    </source>
</evidence>
<evidence type="ECO:0000256" key="3">
    <source>
        <dbReference type="ARBA" id="ARBA00005022"/>
    </source>
</evidence>
<dbReference type="Proteomes" id="UP000186922">
    <property type="component" value="Unassembled WGS sequence"/>
</dbReference>
<keyword evidence="8" id="KW-0223">Dioxygenase</keyword>
<dbReference type="InterPro" id="IPR003819">
    <property type="entry name" value="TauD/TfdA-like"/>
</dbReference>
<gene>
    <name evidence="18" type="primary">RvY_07216-1</name>
    <name evidence="18" type="synonym">RvY_07216.1</name>
    <name evidence="18" type="ORF">RvY_07216</name>
</gene>
<evidence type="ECO:0000256" key="10">
    <source>
        <dbReference type="ARBA" id="ARBA00023004"/>
    </source>
</evidence>
<dbReference type="Pfam" id="PF02668">
    <property type="entry name" value="TauD"/>
    <property type="match status" value="1"/>
</dbReference>
<evidence type="ECO:0000256" key="4">
    <source>
        <dbReference type="ARBA" id="ARBA00008654"/>
    </source>
</evidence>
<keyword evidence="9" id="KW-0560">Oxidoreductase</keyword>
<feature type="non-terminal residue" evidence="18">
    <location>
        <position position="370"/>
    </location>
</feature>
<dbReference type="UniPathway" id="UPA00118"/>
<evidence type="ECO:0000256" key="1">
    <source>
        <dbReference type="ARBA" id="ARBA00001954"/>
    </source>
</evidence>
<proteinExistence type="inferred from homology"/>
<comment type="function">
    <text evidence="14">Converts trimethyllysine (TML) into hydroxytrimethyllysine (HTML).</text>
</comment>
<comment type="catalytic activity">
    <reaction evidence="15">
        <text>N(6),N(6),N(6)-trimethyl-L-lysine + 2-oxoglutarate + O2 = (3S)-3-hydroxy-N(6),N(6),N(6)-trimethyl-L-lysine + succinate + CO2</text>
        <dbReference type="Rhea" id="RHEA:14181"/>
        <dbReference type="ChEBI" id="CHEBI:15379"/>
        <dbReference type="ChEBI" id="CHEBI:16526"/>
        <dbReference type="ChEBI" id="CHEBI:16810"/>
        <dbReference type="ChEBI" id="CHEBI:30031"/>
        <dbReference type="ChEBI" id="CHEBI:58100"/>
        <dbReference type="ChEBI" id="CHEBI:141499"/>
        <dbReference type="EC" id="1.14.11.8"/>
    </reaction>
</comment>
<name>A0A1D1V1A7_RAMVA</name>
<sequence>MTDRRFQAASFVSIRLKRSAFQLEHSFATSGRMTFATMKTSLSIRVISKAIRNALVCGSREPISCSSHLCLSRTASGASLLRAPHRQQSTQPVSRHETWKPILSELTLHQPEVQHQGASCAFSTVGDTLTIQQGNLAFEVPFLWLRDSCTCDKCVNQSSFQRNSWTIQDKSKLKEAQFTDGNLVATWTDGHITKQSLRAIQEIFDQTEIFRTPAKESVIQKRIAWDASSWSSLSLPAVTKAEVLTEGGLKQLLLNIHLHGYGLVSGCEPTETDTEAIVRRIAAPMPTTFSPGMWTFTSNMARGDTAYSNCYLAPHTDSTYFSNPCRIQVFHCLDREGCTGGDTILVDGQHCAEVLEAQDPAAMDLLCRAP</sequence>
<evidence type="ECO:0000256" key="7">
    <source>
        <dbReference type="ARBA" id="ARBA00022873"/>
    </source>
</evidence>
<dbReference type="InterPro" id="IPR050411">
    <property type="entry name" value="AlphaKG_dependent_hydroxylases"/>
</dbReference>
<evidence type="ECO:0000256" key="2">
    <source>
        <dbReference type="ARBA" id="ARBA00001961"/>
    </source>
</evidence>
<evidence type="ECO:0000256" key="15">
    <source>
        <dbReference type="ARBA" id="ARBA00049334"/>
    </source>
</evidence>
<feature type="domain" description="TauD/TfdA-like" evidence="16">
    <location>
        <begin position="247"/>
        <end position="369"/>
    </location>
</feature>
<evidence type="ECO:0000256" key="11">
    <source>
        <dbReference type="ARBA" id="ARBA00030363"/>
    </source>
</evidence>
<comment type="cofactor">
    <cofactor evidence="1">
        <name>Fe(2+)</name>
        <dbReference type="ChEBI" id="CHEBI:29033"/>
    </cofactor>
</comment>
<comment type="similarity">
    <text evidence="4">Belongs to the gamma-BBH/TMLD family.</text>
</comment>
<dbReference type="GO" id="GO:0050353">
    <property type="term" value="F:trimethyllysine dioxygenase activity"/>
    <property type="evidence" value="ECO:0007669"/>
    <property type="project" value="UniProtKB-EC"/>
</dbReference>
<organism evidence="18 19">
    <name type="scientific">Ramazzottius varieornatus</name>
    <name type="common">Water bear</name>
    <name type="synonym">Tardigrade</name>
    <dbReference type="NCBI Taxonomy" id="947166"/>
    <lineage>
        <taxon>Eukaryota</taxon>
        <taxon>Metazoa</taxon>
        <taxon>Ecdysozoa</taxon>
        <taxon>Tardigrada</taxon>
        <taxon>Eutardigrada</taxon>
        <taxon>Parachela</taxon>
        <taxon>Hypsibioidea</taxon>
        <taxon>Ramazzottiidae</taxon>
        <taxon>Ramazzottius</taxon>
    </lineage>
</organism>
<dbReference type="EMBL" id="BDGG01000003">
    <property type="protein sequence ID" value="GAU95629.1"/>
    <property type="molecule type" value="Genomic_DNA"/>
</dbReference>
<keyword evidence="10" id="KW-0408">Iron</keyword>
<feature type="domain" description="Gamma-butyrobetaine hydroxylase-like N-terminal" evidence="17">
    <location>
        <begin position="136"/>
        <end position="193"/>
    </location>
</feature>
<dbReference type="AlphaFoldDB" id="A0A1D1V1A7"/>
<dbReference type="GO" id="GO:0005739">
    <property type="term" value="C:mitochondrion"/>
    <property type="evidence" value="ECO:0007669"/>
    <property type="project" value="TreeGrafter"/>
</dbReference>
<dbReference type="GO" id="GO:0045329">
    <property type="term" value="P:carnitine biosynthetic process"/>
    <property type="evidence" value="ECO:0007669"/>
    <property type="project" value="UniProtKB-UniPathway"/>
</dbReference>
<dbReference type="Pfam" id="PF06155">
    <property type="entry name" value="GBBH-like_N"/>
    <property type="match status" value="1"/>
</dbReference>
<dbReference type="GO" id="GO:0046872">
    <property type="term" value="F:metal ion binding"/>
    <property type="evidence" value="ECO:0007669"/>
    <property type="project" value="UniProtKB-KW"/>
</dbReference>
<evidence type="ECO:0000256" key="9">
    <source>
        <dbReference type="ARBA" id="ARBA00023002"/>
    </source>
</evidence>
<evidence type="ECO:0000313" key="18">
    <source>
        <dbReference type="EMBL" id="GAU95629.1"/>
    </source>
</evidence>
<accession>A0A1D1V1A7</accession>
<reference evidence="18 19" key="1">
    <citation type="journal article" date="2016" name="Nat. Commun.">
        <title>Extremotolerant tardigrade genome and improved radiotolerance of human cultured cells by tardigrade-unique protein.</title>
        <authorList>
            <person name="Hashimoto T."/>
            <person name="Horikawa D.D."/>
            <person name="Saito Y."/>
            <person name="Kuwahara H."/>
            <person name="Kozuka-Hata H."/>
            <person name="Shin-I T."/>
            <person name="Minakuchi Y."/>
            <person name="Ohishi K."/>
            <person name="Motoyama A."/>
            <person name="Aizu T."/>
            <person name="Enomoto A."/>
            <person name="Kondo K."/>
            <person name="Tanaka S."/>
            <person name="Hara Y."/>
            <person name="Koshikawa S."/>
            <person name="Sagara H."/>
            <person name="Miura T."/>
            <person name="Yokobori S."/>
            <person name="Miyagawa K."/>
            <person name="Suzuki Y."/>
            <person name="Kubo T."/>
            <person name="Oyama M."/>
            <person name="Kohara Y."/>
            <person name="Fujiyama A."/>
            <person name="Arakawa K."/>
            <person name="Katayama T."/>
            <person name="Toyoda A."/>
            <person name="Kunieda T."/>
        </authorList>
    </citation>
    <scope>NUCLEOTIDE SEQUENCE [LARGE SCALE GENOMIC DNA]</scope>
    <source>
        <strain evidence="18 19">YOKOZUNA-1</strain>
    </source>
</reference>
<dbReference type="STRING" id="947166.A0A1D1V1A7"/>
<evidence type="ECO:0000256" key="5">
    <source>
        <dbReference type="ARBA" id="ARBA00012267"/>
    </source>
</evidence>
<comment type="pathway">
    <text evidence="3">Amine and polyamine biosynthesis; carnitine biosynthesis.</text>
</comment>
<evidence type="ECO:0000259" key="16">
    <source>
        <dbReference type="Pfam" id="PF02668"/>
    </source>
</evidence>
<comment type="caution">
    <text evidence="18">The sequence shown here is derived from an EMBL/GenBank/DDBJ whole genome shotgun (WGS) entry which is preliminary data.</text>
</comment>
<evidence type="ECO:0000256" key="6">
    <source>
        <dbReference type="ARBA" id="ARBA00022723"/>
    </source>
</evidence>
<dbReference type="InterPro" id="IPR038492">
    <property type="entry name" value="GBBH-like_N_sf"/>
</dbReference>
<keyword evidence="6" id="KW-0479">Metal-binding</keyword>
<protein>
    <recommendedName>
        <fullName evidence="5">trimethyllysine dioxygenase</fullName>
        <ecNumber evidence="5">1.14.11.8</ecNumber>
    </recommendedName>
    <alternativeName>
        <fullName evidence="12">Epsilon-trimethyllysine 2-oxoglutarate dioxygenase</fullName>
    </alternativeName>
    <alternativeName>
        <fullName evidence="11">TML hydroxylase</fullName>
    </alternativeName>
    <alternativeName>
        <fullName evidence="13">TML-alpha-ketoglutarate dioxygenase</fullName>
    </alternativeName>
</protein>
<comment type="cofactor">
    <cofactor evidence="2">
        <name>L-ascorbate</name>
        <dbReference type="ChEBI" id="CHEBI:38290"/>
    </cofactor>
</comment>
<dbReference type="PANTHER" id="PTHR10696:SF51">
    <property type="entry name" value="TRIMETHYLLYSINE DIOXYGENASE, MITOCHONDRIAL"/>
    <property type="match status" value="1"/>
</dbReference>
<evidence type="ECO:0000259" key="17">
    <source>
        <dbReference type="Pfam" id="PF06155"/>
    </source>
</evidence>
<dbReference type="SUPFAM" id="SSF51197">
    <property type="entry name" value="Clavaminate synthase-like"/>
    <property type="match status" value="1"/>
</dbReference>
<evidence type="ECO:0000256" key="12">
    <source>
        <dbReference type="ARBA" id="ARBA00031778"/>
    </source>
</evidence>
<evidence type="ECO:0000313" key="19">
    <source>
        <dbReference type="Proteomes" id="UP000186922"/>
    </source>
</evidence>
<dbReference type="Gene3D" id="3.60.130.10">
    <property type="entry name" value="Clavaminate synthase-like"/>
    <property type="match status" value="1"/>
</dbReference>
<keyword evidence="19" id="KW-1185">Reference proteome</keyword>
<keyword evidence="7" id="KW-0124">Carnitine biosynthesis</keyword>
<dbReference type="PANTHER" id="PTHR10696">
    <property type="entry name" value="GAMMA-BUTYROBETAINE HYDROXYLASE-RELATED"/>
    <property type="match status" value="1"/>
</dbReference>
<evidence type="ECO:0000256" key="14">
    <source>
        <dbReference type="ARBA" id="ARBA00046008"/>
    </source>
</evidence>
<dbReference type="EC" id="1.14.11.8" evidence="5"/>
<dbReference type="InterPro" id="IPR010376">
    <property type="entry name" value="GBBH-like_N"/>
</dbReference>